<evidence type="ECO:0000256" key="1">
    <source>
        <dbReference type="SAM" id="MobiDB-lite"/>
    </source>
</evidence>
<sequence length="66" mass="6969">MQPNSEHEQNDADLGKLVGEALVGHIAGREGAHQNACEQVADEGGDAESMRQGAKSECQYEADNDG</sequence>
<accession>A0A512BNV1</accession>
<proteinExistence type="predicted"/>
<comment type="caution">
    <text evidence="2">The sequence shown here is derived from an EMBL/GenBank/DDBJ whole genome shotgun (WGS) entry which is preliminary data.</text>
</comment>
<evidence type="ECO:0000313" key="3">
    <source>
        <dbReference type="Proteomes" id="UP000321085"/>
    </source>
</evidence>
<keyword evidence="3" id="KW-1185">Reference proteome</keyword>
<evidence type="ECO:0000313" key="2">
    <source>
        <dbReference type="EMBL" id="GEO13614.1"/>
    </source>
</evidence>
<organism evidence="2 3">
    <name type="scientific">Microvirga aerophila</name>
    <dbReference type="NCBI Taxonomy" id="670291"/>
    <lineage>
        <taxon>Bacteria</taxon>
        <taxon>Pseudomonadati</taxon>
        <taxon>Pseudomonadota</taxon>
        <taxon>Alphaproteobacteria</taxon>
        <taxon>Hyphomicrobiales</taxon>
        <taxon>Methylobacteriaceae</taxon>
        <taxon>Microvirga</taxon>
    </lineage>
</organism>
<gene>
    <name evidence="2" type="ORF">MAE02_13100</name>
</gene>
<protein>
    <submittedName>
        <fullName evidence="2">Uncharacterized protein</fullName>
    </submittedName>
</protein>
<dbReference type="EMBL" id="BJYU01000013">
    <property type="protein sequence ID" value="GEO13614.1"/>
    <property type="molecule type" value="Genomic_DNA"/>
</dbReference>
<reference evidence="2 3" key="1">
    <citation type="submission" date="2019-07" db="EMBL/GenBank/DDBJ databases">
        <title>Whole genome shotgun sequence of Microvirga aerophila NBRC 106136.</title>
        <authorList>
            <person name="Hosoyama A."/>
            <person name="Uohara A."/>
            <person name="Ohji S."/>
            <person name="Ichikawa N."/>
        </authorList>
    </citation>
    <scope>NUCLEOTIDE SEQUENCE [LARGE SCALE GENOMIC DNA]</scope>
    <source>
        <strain evidence="2 3">NBRC 106136</strain>
    </source>
</reference>
<dbReference type="AlphaFoldDB" id="A0A512BNV1"/>
<dbReference type="Proteomes" id="UP000321085">
    <property type="component" value="Unassembled WGS sequence"/>
</dbReference>
<feature type="region of interest" description="Disordered" evidence="1">
    <location>
        <begin position="32"/>
        <end position="66"/>
    </location>
</feature>
<name>A0A512BNV1_9HYPH</name>